<keyword evidence="3" id="KW-1185">Reference proteome</keyword>
<name>A0A127K5B1_9RHOO</name>
<evidence type="ECO:0008006" key="4">
    <source>
        <dbReference type="Google" id="ProtNLM"/>
    </source>
</evidence>
<evidence type="ECO:0000256" key="1">
    <source>
        <dbReference type="SAM" id="MobiDB-lite"/>
    </source>
</evidence>
<feature type="region of interest" description="Disordered" evidence="1">
    <location>
        <begin position="200"/>
        <end position="235"/>
    </location>
</feature>
<proteinExistence type="predicted"/>
<evidence type="ECO:0000313" key="2">
    <source>
        <dbReference type="EMBL" id="AMO37135.1"/>
    </source>
</evidence>
<dbReference type="KEGG" id="thu:AC731_009330"/>
<accession>A0A127K5B1</accession>
<dbReference type="STRING" id="1134435.AC731_009330"/>
<reference evidence="3" key="1">
    <citation type="submission" date="2016-03" db="EMBL/GenBank/DDBJ databases">
        <authorList>
            <person name="Ma C."/>
            <person name="Zhou S."/>
            <person name="Yang G."/>
        </authorList>
    </citation>
    <scope>NUCLEOTIDE SEQUENCE [LARGE SCALE GENOMIC DNA]</scope>
    <source>
        <strain evidence="3">SgZ-1</strain>
    </source>
</reference>
<dbReference type="AlphaFoldDB" id="A0A127K5B1"/>
<dbReference type="EMBL" id="CP014646">
    <property type="protein sequence ID" value="AMO37135.1"/>
    <property type="molecule type" value="Genomic_DNA"/>
</dbReference>
<gene>
    <name evidence="2" type="ORF">AC731_009330</name>
</gene>
<protein>
    <recommendedName>
        <fullName evidence="4">GTPase</fullName>
    </recommendedName>
</protein>
<evidence type="ECO:0000313" key="3">
    <source>
        <dbReference type="Proteomes" id="UP000036902"/>
    </source>
</evidence>
<dbReference type="Proteomes" id="UP000036902">
    <property type="component" value="Chromosome"/>
</dbReference>
<sequence length="493" mass="53076">MCLSMIESAPADTAEGADRILEWLACEPADDPLADLGVLAALVAWLPVARAEARDGDMVLAFVERALDISGRIRARLLAAGLPLPRILHVASTQFCGALLQLADRLGERAAAGIEGAGEGSAPAALALTALREAYLVSAMSAAEPPAGLWKLAHRLSALRPAHGAYRSMLAIAAAQPERLTARELVWTADYLEGELAGVEMSPDAPPQGSSTWWIDPDADGGPLPSARKPPPLDRAGLRFLNPRPLARAVDERIERLEAWMSAAEAEGHLAEVDTLEAGGETLPPGLTPSEILALLRGMREHWVAPQLRLGVRREQHYEVQVCAGLRAMWELGRGRRESGRVVGWQVRNESPGGYAIMNVSGVQGEVAPGIVLGLRKSATEPWTVCIVRWVRSESPEQVEIGLQTIAHSYYSVQLGFRSGSVNGVAPALALPPMEPERRHPAFVAPAGTYVSRRFVFVRDGPPLYVAQGRALGLDMQTASVELFQYEIDPYPI</sequence>
<organism evidence="2 3">
    <name type="scientific">Thauera humireducens</name>
    <dbReference type="NCBI Taxonomy" id="1134435"/>
    <lineage>
        <taxon>Bacteria</taxon>
        <taxon>Pseudomonadati</taxon>
        <taxon>Pseudomonadota</taxon>
        <taxon>Betaproteobacteria</taxon>
        <taxon>Rhodocyclales</taxon>
        <taxon>Zoogloeaceae</taxon>
        <taxon>Thauera</taxon>
    </lineage>
</organism>